<protein>
    <recommendedName>
        <fullName evidence="7">MYND-type domain-containing protein</fullName>
    </recommendedName>
</protein>
<dbReference type="PANTHER" id="PTHR24171">
    <property type="entry name" value="ANKYRIN REPEAT DOMAIN-CONTAINING PROTEIN 39-RELATED"/>
    <property type="match status" value="1"/>
</dbReference>
<dbReference type="Gene3D" id="1.25.40.20">
    <property type="entry name" value="Ankyrin repeat-containing domain"/>
    <property type="match status" value="1"/>
</dbReference>
<dbReference type="HOGENOM" id="CLU_997882_0_0_1"/>
<evidence type="ECO:0000256" key="1">
    <source>
        <dbReference type="ARBA" id="ARBA00022723"/>
    </source>
</evidence>
<evidence type="ECO:0000256" key="5">
    <source>
        <dbReference type="ARBA" id="ARBA00023043"/>
    </source>
</evidence>
<keyword evidence="3" id="KW-0863">Zinc-finger</keyword>
<dbReference type="STRING" id="765440.A0A0C3G725"/>
<dbReference type="GO" id="GO:0008270">
    <property type="term" value="F:zinc ion binding"/>
    <property type="evidence" value="ECO:0007669"/>
    <property type="project" value="UniProtKB-KW"/>
</dbReference>
<dbReference type="AlphaFoldDB" id="A0A0C3G725"/>
<organism evidence="8 9">
    <name type="scientific">Piloderma croceum (strain F 1598)</name>
    <dbReference type="NCBI Taxonomy" id="765440"/>
    <lineage>
        <taxon>Eukaryota</taxon>
        <taxon>Fungi</taxon>
        <taxon>Dikarya</taxon>
        <taxon>Basidiomycota</taxon>
        <taxon>Agaricomycotina</taxon>
        <taxon>Agaricomycetes</taxon>
        <taxon>Agaricomycetidae</taxon>
        <taxon>Atheliales</taxon>
        <taxon>Atheliaceae</taxon>
        <taxon>Piloderma</taxon>
    </lineage>
</organism>
<evidence type="ECO:0000313" key="9">
    <source>
        <dbReference type="Proteomes" id="UP000054166"/>
    </source>
</evidence>
<keyword evidence="9" id="KW-1185">Reference proteome</keyword>
<dbReference type="SUPFAM" id="SSF144232">
    <property type="entry name" value="HIT/MYND zinc finger-like"/>
    <property type="match status" value="1"/>
</dbReference>
<reference evidence="9" key="2">
    <citation type="submission" date="2015-01" db="EMBL/GenBank/DDBJ databases">
        <title>Evolutionary Origins and Diversification of the Mycorrhizal Mutualists.</title>
        <authorList>
            <consortium name="DOE Joint Genome Institute"/>
            <consortium name="Mycorrhizal Genomics Consortium"/>
            <person name="Kohler A."/>
            <person name="Kuo A."/>
            <person name="Nagy L.G."/>
            <person name="Floudas D."/>
            <person name="Copeland A."/>
            <person name="Barry K.W."/>
            <person name="Cichocki N."/>
            <person name="Veneault-Fourrey C."/>
            <person name="LaButti K."/>
            <person name="Lindquist E.A."/>
            <person name="Lipzen A."/>
            <person name="Lundell T."/>
            <person name="Morin E."/>
            <person name="Murat C."/>
            <person name="Riley R."/>
            <person name="Ohm R."/>
            <person name="Sun H."/>
            <person name="Tunlid A."/>
            <person name="Henrissat B."/>
            <person name="Grigoriev I.V."/>
            <person name="Hibbett D.S."/>
            <person name="Martin F."/>
        </authorList>
    </citation>
    <scope>NUCLEOTIDE SEQUENCE [LARGE SCALE GENOMIC DNA]</scope>
    <source>
        <strain evidence="9">F 1598</strain>
    </source>
</reference>
<evidence type="ECO:0000256" key="3">
    <source>
        <dbReference type="ARBA" id="ARBA00022771"/>
    </source>
</evidence>
<reference evidence="8 9" key="1">
    <citation type="submission" date="2014-04" db="EMBL/GenBank/DDBJ databases">
        <authorList>
            <consortium name="DOE Joint Genome Institute"/>
            <person name="Kuo A."/>
            <person name="Tarkka M."/>
            <person name="Buscot F."/>
            <person name="Kohler A."/>
            <person name="Nagy L.G."/>
            <person name="Floudas D."/>
            <person name="Copeland A."/>
            <person name="Barry K.W."/>
            <person name="Cichocki N."/>
            <person name="Veneault-Fourrey C."/>
            <person name="LaButti K."/>
            <person name="Lindquist E.A."/>
            <person name="Lipzen A."/>
            <person name="Lundell T."/>
            <person name="Morin E."/>
            <person name="Murat C."/>
            <person name="Sun H."/>
            <person name="Tunlid A."/>
            <person name="Henrissat B."/>
            <person name="Grigoriev I.V."/>
            <person name="Hibbett D.S."/>
            <person name="Martin F."/>
            <person name="Nordberg H.P."/>
            <person name="Cantor M.N."/>
            <person name="Hua S.X."/>
        </authorList>
    </citation>
    <scope>NUCLEOTIDE SEQUENCE [LARGE SCALE GENOMIC DNA]</scope>
    <source>
        <strain evidence="8 9">F 1598</strain>
    </source>
</reference>
<dbReference type="Pfam" id="PF12796">
    <property type="entry name" value="Ank_2"/>
    <property type="match status" value="1"/>
</dbReference>
<dbReference type="InterPro" id="IPR002110">
    <property type="entry name" value="Ankyrin_rpt"/>
</dbReference>
<accession>A0A0C3G725</accession>
<evidence type="ECO:0000259" key="7">
    <source>
        <dbReference type="Pfam" id="PF01753"/>
    </source>
</evidence>
<proteinExistence type="predicted"/>
<dbReference type="InterPro" id="IPR002893">
    <property type="entry name" value="Znf_MYND"/>
</dbReference>
<feature type="repeat" description="ANK" evidence="6">
    <location>
        <begin position="103"/>
        <end position="139"/>
    </location>
</feature>
<dbReference type="Gene3D" id="6.10.140.2220">
    <property type="match status" value="1"/>
</dbReference>
<evidence type="ECO:0000313" key="8">
    <source>
        <dbReference type="EMBL" id="KIM92035.1"/>
    </source>
</evidence>
<evidence type="ECO:0000256" key="2">
    <source>
        <dbReference type="ARBA" id="ARBA00022737"/>
    </source>
</evidence>
<sequence>MRSQQSHLDLNVNLLRKFSKFVYAGAFELVKQITDQGCAPSLDSFETPLKLGYASLVVIGARSLKTRSDPEVSESNPFGMGRHVDLLEFLLSKGAPVDLEDIAGRTALNHAITYPGRIQRMDIIRVLLEQGANVNHQGRFGGVALTEALNQNHPPSVDVLMEFGAALDVMDFTTTLTPRNMLKACVPQVITVVQRWIRRRAGVDDPPLGDKWCDNCRTEGLKLSKCGNCKTTRYCGKVCQREHTPLVFPELLFSLMNSASFQEHTGQSTSSNAARSGSL</sequence>
<gene>
    <name evidence="8" type="ORF">PILCRDRAFT_810043</name>
</gene>
<dbReference type="OrthoDB" id="194358at2759"/>
<name>A0A0C3G725_PILCF</name>
<dbReference type="Proteomes" id="UP000054166">
    <property type="component" value="Unassembled WGS sequence"/>
</dbReference>
<evidence type="ECO:0000256" key="4">
    <source>
        <dbReference type="ARBA" id="ARBA00022833"/>
    </source>
</evidence>
<feature type="domain" description="MYND-type" evidence="7">
    <location>
        <begin position="213"/>
        <end position="244"/>
    </location>
</feature>
<keyword evidence="2" id="KW-0677">Repeat</keyword>
<dbReference type="PROSITE" id="PS50088">
    <property type="entry name" value="ANK_REPEAT"/>
    <property type="match status" value="1"/>
</dbReference>
<dbReference type="Pfam" id="PF01753">
    <property type="entry name" value="zf-MYND"/>
    <property type="match status" value="1"/>
</dbReference>
<dbReference type="EMBL" id="KN832970">
    <property type="protein sequence ID" value="KIM92035.1"/>
    <property type="molecule type" value="Genomic_DNA"/>
</dbReference>
<dbReference type="InParanoid" id="A0A0C3G725"/>
<dbReference type="InterPro" id="IPR036770">
    <property type="entry name" value="Ankyrin_rpt-contain_sf"/>
</dbReference>
<keyword evidence="5 6" id="KW-0040">ANK repeat</keyword>
<evidence type="ECO:0000256" key="6">
    <source>
        <dbReference type="PROSITE-ProRule" id="PRU00023"/>
    </source>
</evidence>
<keyword evidence="1" id="KW-0479">Metal-binding</keyword>
<keyword evidence="4" id="KW-0862">Zinc</keyword>
<dbReference type="SUPFAM" id="SSF48403">
    <property type="entry name" value="Ankyrin repeat"/>
    <property type="match status" value="1"/>
</dbReference>